<gene>
    <name evidence="2" type="ORF">QYE77_08455</name>
</gene>
<dbReference type="EMBL" id="JAUHMF010000002">
    <property type="protein sequence ID" value="MDT8898297.1"/>
    <property type="molecule type" value="Genomic_DNA"/>
</dbReference>
<dbReference type="Pfam" id="PF00535">
    <property type="entry name" value="Glycos_transf_2"/>
    <property type="match status" value="1"/>
</dbReference>
<protein>
    <submittedName>
        <fullName evidence="2">Glycosyltransferase family 2 protein</fullName>
        <ecNumber evidence="2">2.4.-.-</ecNumber>
    </submittedName>
</protein>
<dbReference type="InterPro" id="IPR001173">
    <property type="entry name" value="Glyco_trans_2-like"/>
</dbReference>
<dbReference type="Gene3D" id="3.90.550.10">
    <property type="entry name" value="Spore Coat Polysaccharide Biosynthesis Protein SpsA, Chain A"/>
    <property type="match status" value="1"/>
</dbReference>
<name>A0ABU3NN83_9CHLR</name>
<dbReference type="CDD" id="cd06433">
    <property type="entry name" value="GT_2_WfgS_like"/>
    <property type="match status" value="1"/>
</dbReference>
<keyword evidence="2" id="KW-0808">Transferase</keyword>
<dbReference type="RefSeq" id="WP_315624956.1">
    <property type="nucleotide sequence ID" value="NZ_JAUHMF010000002.1"/>
</dbReference>
<reference evidence="2 3" key="1">
    <citation type="submission" date="2023-07" db="EMBL/GenBank/DDBJ databases">
        <title>Novel species of Thermanaerothrix with wide hydrolytic capabilities.</title>
        <authorList>
            <person name="Zayulina K.S."/>
            <person name="Podosokorskaya O.A."/>
            <person name="Elcheninov A.G."/>
        </authorList>
    </citation>
    <scope>NUCLEOTIDE SEQUENCE [LARGE SCALE GENOMIC DNA]</scope>
    <source>
        <strain evidence="2 3">4228-RoL</strain>
    </source>
</reference>
<evidence type="ECO:0000259" key="1">
    <source>
        <dbReference type="Pfam" id="PF00535"/>
    </source>
</evidence>
<evidence type="ECO:0000313" key="3">
    <source>
        <dbReference type="Proteomes" id="UP001254165"/>
    </source>
</evidence>
<dbReference type="SUPFAM" id="SSF53448">
    <property type="entry name" value="Nucleotide-diphospho-sugar transferases"/>
    <property type="match status" value="1"/>
</dbReference>
<dbReference type="InterPro" id="IPR029044">
    <property type="entry name" value="Nucleotide-diphossugar_trans"/>
</dbReference>
<accession>A0ABU3NN83</accession>
<dbReference type="EC" id="2.4.-.-" evidence="2"/>
<organism evidence="2 3">
    <name type="scientific">Thermanaerothrix solaris</name>
    <dbReference type="NCBI Taxonomy" id="3058434"/>
    <lineage>
        <taxon>Bacteria</taxon>
        <taxon>Bacillati</taxon>
        <taxon>Chloroflexota</taxon>
        <taxon>Anaerolineae</taxon>
        <taxon>Anaerolineales</taxon>
        <taxon>Anaerolineaceae</taxon>
        <taxon>Thermanaerothrix</taxon>
    </lineage>
</organism>
<comment type="caution">
    <text evidence="2">The sequence shown here is derived from an EMBL/GenBank/DDBJ whole genome shotgun (WGS) entry which is preliminary data.</text>
</comment>
<keyword evidence="2" id="KW-0328">Glycosyltransferase</keyword>
<dbReference type="GO" id="GO:0016757">
    <property type="term" value="F:glycosyltransferase activity"/>
    <property type="evidence" value="ECO:0007669"/>
    <property type="project" value="UniProtKB-KW"/>
</dbReference>
<dbReference type="PANTHER" id="PTHR22916">
    <property type="entry name" value="GLYCOSYLTRANSFERASE"/>
    <property type="match status" value="1"/>
</dbReference>
<keyword evidence="3" id="KW-1185">Reference proteome</keyword>
<dbReference type="Proteomes" id="UP001254165">
    <property type="component" value="Unassembled WGS sequence"/>
</dbReference>
<dbReference type="PANTHER" id="PTHR22916:SF65">
    <property type="entry name" value="SLR1065 PROTEIN"/>
    <property type="match status" value="1"/>
</dbReference>
<feature type="domain" description="Glycosyltransferase 2-like" evidence="1">
    <location>
        <begin position="7"/>
        <end position="115"/>
    </location>
</feature>
<sequence length="330" mass="37747">MAPPLVSIITPSYNQAPYLETTLRSVLMQDYPRIEYFVIDGASTDGSVEIIQKYADRLAGWISEPDRGQADAINKGFARAQGEIVAWLNSDDAYYTPQVVSQAVATLQAHPEASMVYADGVMVDAEGYLLDWHRYPQYDLIDLLAFEVLLQPTVFMRRSALEAVGYLRPEFHLILDHDLWIRLAAHGPIYHADSFWAIERTHEQAKTIAQAATFVKEAFALIRSLEQDPRFTAVFSAHRERIYAGLHIFAARRLIDAGQPREALRHFAHAWHWQPRQVIRRWYKVVQALGGVLGLQSLFLGYRSLRRRTQHGRKRLILTAQGFEWLSETS</sequence>
<evidence type="ECO:0000313" key="2">
    <source>
        <dbReference type="EMBL" id="MDT8898297.1"/>
    </source>
</evidence>
<proteinExistence type="predicted"/>